<keyword evidence="2 4" id="KW-0689">Ribosomal protein</keyword>
<name>A0ABM7PMK6_9BACT</name>
<dbReference type="HAMAP" id="MF_01368">
    <property type="entry name" value="Ribosomal_bL17"/>
    <property type="match status" value="1"/>
</dbReference>
<dbReference type="Gene3D" id="3.90.1030.10">
    <property type="entry name" value="Ribosomal protein L17"/>
    <property type="match status" value="1"/>
</dbReference>
<keyword evidence="3 4" id="KW-0687">Ribonucleoprotein</keyword>
<dbReference type="PANTHER" id="PTHR14413">
    <property type="entry name" value="RIBOSOMAL PROTEIN L17"/>
    <property type="match status" value="1"/>
</dbReference>
<evidence type="ECO:0000256" key="2">
    <source>
        <dbReference type="ARBA" id="ARBA00022980"/>
    </source>
</evidence>
<dbReference type="PANTHER" id="PTHR14413:SF16">
    <property type="entry name" value="LARGE RIBOSOMAL SUBUNIT PROTEIN BL17M"/>
    <property type="match status" value="1"/>
</dbReference>
<dbReference type="PROSITE" id="PS01167">
    <property type="entry name" value="RIBOSOMAL_L17"/>
    <property type="match status" value="1"/>
</dbReference>
<dbReference type="Pfam" id="PF01196">
    <property type="entry name" value="Ribosomal_L17"/>
    <property type="match status" value="1"/>
</dbReference>
<evidence type="ECO:0000256" key="1">
    <source>
        <dbReference type="ARBA" id="ARBA00008777"/>
    </source>
</evidence>
<evidence type="ECO:0000313" key="6">
    <source>
        <dbReference type="EMBL" id="BCS98497.1"/>
    </source>
</evidence>
<evidence type="ECO:0000256" key="4">
    <source>
        <dbReference type="HAMAP-Rule" id="MF_01368"/>
    </source>
</evidence>
<proteinExistence type="inferred from homology"/>
<comment type="subunit">
    <text evidence="4">Part of the 50S ribosomal subunit. Contacts protein L32.</text>
</comment>
<dbReference type="InterPro" id="IPR047859">
    <property type="entry name" value="Ribosomal_bL17_CS"/>
</dbReference>
<dbReference type="Proteomes" id="UP001320148">
    <property type="component" value="Chromosome"/>
</dbReference>
<dbReference type="SUPFAM" id="SSF64263">
    <property type="entry name" value="Prokaryotic ribosomal protein L17"/>
    <property type="match status" value="1"/>
</dbReference>
<evidence type="ECO:0000256" key="3">
    <source>
        <dbReference type="ARBA" id="ARBA00023274"/>
    </source>
</evidence>
<evidence type="ECO:0000313" key="7">
    <source>
        <dbReference type="Proteomes" id="UP001320148"/>
    </source>
</evidence>
<reference evidence="6 7" key="1">
    <citation type="submission" date="2021-02" db="EMBL/GenBank/DDBJ databases">
        <title>Complete genome of Desulfoluna sp. strain ASN36.</title>
        <authorList>
            <person name="Takahashi A."/>
            <person name="Kojima H."/>
            <person name="Fukui M."/>
        </authorList>
    </citation>
    <scope>NUCLEOTIDE SEQUENCE [LARGE SCALE GENOMIC DNA]</scope>
    <source>
        <strain evidence="6 7">ASN36</strain>
    </source>
</reference>
<sequence>MRHRKAGVKLSRTSAHRKAMFRNMVTSLFKHERIKTTDVKAKELRRWADKMITLAKRGDLHARRQVMAVIMEKDVVHKLFEEAPARFAGKNGGYTRVTKIGFRAGDAAPMAMVEFTAPKVEAPAATDA</sequence>
<dbReference type="NCBIfam" id="TIGR00059">
    <property type="entry name" value="L17"/>
    <property type="match status" value="1"/>
</dbReference>
<dbReference type="InterPro" id="IPR000456">
    <property type="entry name" value="Ribosomal_bL17"/>
</dbReference>
<dbReference type="RefSeq" id="WP_236889890.1">
    <property type="nucleotide sequence ID" value="NZ_AP024488.1"/>
</dbReference>
<keyword evidence="7" id="KW-1185">Reference proteome</keyword>
<protein>
    <recommendedName>
        <fullName evidence="4">Large ribosomal subunit protein bL17</fullName>
    </recommendedName>
</protein>
<gene>
    <name evidence="4" type="primary">rplQ</name>
    <name evidence="6" type="ORF">DSLASN_41290</name>
</gene>
<organism evidence="6 7">
    <name type="scientific">Desulfoluna limicola</name>
    <dbReference type="NCBI Taxonomy" id="2810562"/>
    <lineage>
        <taxon>Bacteria</taxon>
        <taxon>Pseudomonadati</taxon>
        <taxon>Thermodesulfobacteriota</taxon>
        <taxon>Desulfobacteria</taxon>
        <taxon>Desulfobacterales</taxon>
        <taxon>Desulfolunaceae</taxon>
        <taxon>Desulfoluna</taxon>
    </lineage>
</organism>
<dbReference type="EMBL" id="AP024488">
    <property type="protein sequence ID" value="BCS98497.1"/>
    <property type="molecule type" value="Genomic_DNA"/>
</dbReference>
<accession>A0ABM7PMK6</accession>
<dbReference type="InterPro" id="IPR036373">
    <property type="entry name" value="Ribosomal_bL17_sf"/>
</dbReference>
<comment type="similarity">
    <text evidence="1 4 5">Belongs to the bacterial ribosomal protein bL17 family.</text>
</comment>
<evidence type="ECO:0000256" key="5">
    <source>
        <dbReference type="RuleBase" id="RU000660"/>
    </source>
</evidence>